<evidence type="ECO:0000256" key="1">
    <source>
        <dbReference type="SAM" id="Phobius"/>
    </source>
</evidence>
<organism evidence="2 3">
    <name type="scientific">Rattus norvegicus</name>
    <name type="common">Rat</name>
    <dbReference type="NCBI Taxonomy" id="10116"/>
    <lineage>
        <taxon>Eukaryota</taxon>
        <taxon>Metazoa</taxon>
        <taxon>Chordata</taxon>
        <taxon>Craniata</taxon>
        <taxon>Vertebrata</taxon>
        <taxon>Euteleostomi</taxon>
        <taxon>Mammalia</taxon>
        <taxon>Eutheria</taxon>
        <taxon>Euarchontoglires</taxon>
        <taxon>Glires</taxon>
        <taxon>Rodentia</taxon>
        <taxon>Myomorpha</taxon>
        <taxon>Muroidea</taxon>
        <taxon>Muridae</taxon>
        <taxon>Murinae</taxon>
        <taxon>Rattus</taxon>
    </lineage>
</organism>
<sequence>MVMVFSAMHPDLYDTLMSIFLWESSQALVSPEDLHSWHPLCRQPQEGPLSYSMAPWSSGINACLVVFAIWALVLFRLFCLFSPDHWLSRCMHFYRALRLLYFLLNLI</sequence>
<protein>
    <submittedName>
        <fullName evidence="2">RCG38181</fullName>
    </submittedName>
</protein>
<name>A6IV00_RAT</name>
<keyword evidence="1" id="KW-0472">Membrane</keyword>
<keyword evidence="1" id="KW-0812">Transmembrane</keyword>
<proteinExistence type="predicted"/>
<dbReference type="EMBL" id="CH473969">
    <property type="protein sequence ID" value="EDM07180.1"/>
    <property type="molecule type" value="Genomic_DNA"/>
</dbReference>
<gene>
    <name evidence="2" type="ORF">rCG_38181</name>
</gene>
<feature type="transmembrane region" description="Helical" evidence="1">
    <location>
        <begin position="59"/>
        <end position="81"/>
    </location>
</feature>
<reference evidence="2 3" key="1">
    <citation type="submission" date="2005-09" db="EMBL/GenBank/DDBJ databases">
        <authorList>
            <person name="Mural R.J."/>
            <person name="Li P.W."/>
            <person name="Adams M.D."/>
            <person name="Amanatides P.G."/>
            <person name="Baden-Tillson H."/>
            <person name="Barnstead M."/>
            <person name="Chin S.H."/>
            <person name="Dew I."/>
            <person name="Evans C.A."/>
            <person name="Ferriera S."/>
            <person name="Flanigan M."/>
            <person name="Fosler C."/>
            <person name="Glodek A."/>
            <person name="Gu Z."/>
            <person name="Holt R.A."/>
            <person name="Jennings D."/>
            <person name="Kraft C.L."/>
            <person name="Lu F."/>
            <person name="Nguyen T."/>
            <person name="Nusskern D.R."/>
            <person name="Pfannkoch C.M."/>
            <person name="Sitter C."/>
            <person name="Sutton G.G."/>
            <person name="Venter J.C."/>
            <person name="Wang Z."/>
            <person name="Woodage T."/>
            <person name="Zheng X.H."/>
            <person name="Zhong F."/>
        </authorList>
    </citation>
    <scope>NUCLEOTIDE SEQUENCE [LARGE SCALE GENOMIC DNA]</scope>
    <source>
        <strain>BN</strain>
        <strain evidence="3">Sprague-Dawley</strain>
    </source>
</reference>
<dbReference type="Proteomes" id="UP000234681">
    <property type="component" value="Chromosome X"/>
</dbReference>
<keyword evidence="1" id="KW-1133">Transmembrane helix</keyword>
<accession>A6IV00</accession>
<dbReference type="AlphaFoldDB" id="A6IV00"/>
<evidence type="ECO:0000313" key="3">
    <source>
        <dbReference type="Proteomes" id="UP000234681"/>
    </source>
</evidence>
<evidence type="ECO:0000313" key="2">
    <source>
        <dbReference type="EMBL" id="EDM07180.1"/>
    </source>
</evidence>